<dbReference type="InterPro" id="IPR022385">
    <property type="entry name" value="Rhs_assc_core"/>
</dbReference>
<dbReference type="Pfam" id="PF15543">
    <property type="entry name" value="Ntox5"/>
    <property type="match status" value="1"/>
</dbReference>
<dbReference type="InterPro" id="IPR022044">
    <property type="entry name" value="TcdB_toxin_mid/C"/>
</dbReference>
<dbReference type="EMBL" id="JBIAZU010000008">
    <property type="protein sequence ID" value="MFF5296341.1"/>
    <property type="molecule type" value="Genomic_DNA"/>
</dbReference>
<name>A0ABW6WVU6_9ACTN</name>
<evidence type="ECO:0000313" key="10">
    <source>
        <dbReference type="EMBL" id="MFF5296341.1"/>
    </source>
</evidence>
<keyword evidence="11" id="KW-1185">Reference proteome</keyword>
<gene>
    <name evidence="10" type="ORF">ACFY35_43475</name>
</gene>
<evidence type="ECO:0000313" key="11">
    <source>
        <dbReference type="Proteomes" id="UP001602245"/>
    </source>
</evidence>
<evidence type="ECO:0000256" key="2">
    <source>
        <dbReference type="ARBA" id="ARBA00022525"/>
    </source>
</evidence>
<feature type="transmembrane region" description="Helical" evidence="7">
    <location>
        <begin position="2068"/>
        <end position="2090"/>
    </location>
</feature>
<evidence type="ECO:0000256" key="7">
    <source>
        <dbReference type="SAM" id="Phobius"/>
    </source>
</evidence>
<dbReference type="InterPro" id="IPR003284">
    <property type="entry name" value="Sal_SpvB"/>
</dbReference>
<dbReference type="InterPro" id="IPR032759">
    <property type="entry name" value="Ntox5"/>
</dbReference>
<reference evidence="10 11" key="1">
    <citation type="submission" date="2024-10" db="EMBL/GenBank/DDBJ databases">
        <title>The Natural Products Discovery Center: Release of the First 8490 Sequenced Strains for Exploring Actinobacteria Biosynthetic Diversity.</title>
        <authorList>
            <person name="Kalkreuter E."/>
            <person name="Kautsar S.A."/>
            <person name="Yang D."/>
            <person name="Bader C.D."/>
            <person name="Teijaro C.N."/>
            <person name="Fluegel L."/>
            <person name="Davis C.M."/>
            <person name="Simpson J.R."/>
            <person name="Lauterbach L."/>
            <person name="Steele A.D."/>
            <person name="Gui C."/>
            <person name="Meng S."/>
            <person name="Li G."/>
            <person name="Viehrig K."/>
            <person name="Ye F."/>
            <person name="Su P."/>
            <person name="Kiefer A.F."/>
            <person name="Nichols A."/>
            <person name="Cepeda A.J."/>
            <person name="Yan W."/>
            <person name="Fan B."/>
            <person name="Jiang Y."/>
            <person name="Adhikari A."/>
            <person name="Zheng C.-J."/>
            <person name="Schuster L."/>
            <person name="Cowan T.M."/>
            <person name="Smanski M.J."/>
            <person name="Chevrette M.G."/>
            <person name="De Carvalho L.P.S."/>
            <person name="Shen B."/>
        </authorList>
    </citation>
    <scope>NUCLEOTIDE SEQUENCE [LARGE SCALE GENOMIC DNA]</scope>
    <source>
        <strain evidence="10 11">NPDC000087</strain>
    </source>
</reference>
<protein>
    <submittedName>
        <fullName evidence="10">SpvB/TcaC N-terminal domain-containing protein</fullName>
    </submittedName>
</protein>
<dbReference type="RefSeq" id="WP_084699474.1">
    <property type="nucleotide sequence ID" value="NZ_JBIAZU010000008.1"/>
</dbReference>
<feature type="coiled-coil region" evidence="5">
    <location>
        <begin position="2092"/>
        <end position="2123"/>
    </location>
</feature>
<feature type="compositionally biased region" description="Low complexity" evidence="6">
    <location>
        <begin position="2155"/>
        <end position="2165"/>
    </location>
</feature>
<dbReference type="PANTHER" id="PTHR32305:SF15">
    <property type="entry name" value="PROTEIN RHSA-RELATED"/>
    <property type="match status" value="1"/>
</dbReference>
<dbReference type="Gene3D" id="2.180.10.10">
    <property type="entry name" value="RHS repeat-associated core"/>
    <property type="match status" value="1"/>
</dbReference>
<dbReference type="SUPFAM" id="SSF69318">
    <property type="entry name" value="Integrin alpha N-terminal domain"/>
    <property type="match status" value="1"/>
</dbReference>
<evidence type="ECO:0000256" key="3">
    <source>
        <dbReference type="ARBA" id="ARBA00022729"/>
    </source>
</evidence>
<dbReference type="InterPro" id="IPR022045">
    <property type="entry name" value="TcdB_toxin_mid/N"/>
</dbReference>
<keyword evidence="7" id="KW-0812">Transmembrane</keyword>
<comment type="caution">
    <text evidence="10">The sequence shown here is derived from an EMBL/GenBank/DDBJ whole genome shotgun (WGS) entry which is preliminary data.</text>
</comment>
<dbReference type="Proteomes" id="UP001602245">
    <property type="component" value="Unassembled WGS sequence"/>
</dbReference>
<proteinExistence type="predicted"/>
<feature type="region of interest" description="Disordered" evidence="6">
    <location>
        <begin position="1"/>
        <end position="26"/>
    </location>
</feature>
<keyword evidence="3" id="KW-0732">Signal</keyword>
<dbReference type="Pfam" id="PF13517">
    <property type="entry name" value="FG-GAP_3"/>
    <property type="match status" value="1"/>
</dbReference>
<evidence type="ECO:0000256" key="6">
    <source>
        <dbReference type="SAM" id="MobiDB-lite"/>
    </source>
</evidence>
<evidence type="ECO:0000259" key="8">
    <source>
        <dbReference type="Pfam" id="PF12255"/>
    </source>
</evidence>
<evidence type="ECO:0000256" key="4">
    <source>
        <dbReference type="ARBA" id="ARBA00023026"/>
    </source>
</evidence>
<accession>A0ABW6WVU6</accession>
<evidence type="ECO:0000259" key="9">
    <source>
        <dbReference type="Pfam" id="PF12256"/>
    </source>
</evidence>
<organism evidence="10 11">
    <name type="scientific">Paractinoplanes globisporus</name>
    <dbReference type="NCBI Taxonomy" id="113565"/>
    <lineage>
        <taxon>Bacteria</taxon>
        <taxon>Bacillati</taxon>
        <taxon>Actinomycetota</taxon>
        <taxon>Actinomycetes</taxon>
        <taxon>Micromonosporales</taxon>
        <taxon>Micromonosporaceae</taxon>
        <taxon>Paractinoplanes</taxon>
    </lineage>
</organism>
<feature type="compositionally biased region" description="Basic and acidic residues" evidence="6">
    <location>
        <begin position="2166"/>
        <end position="2178"/>
    </location>
</feature>
<feature type="region of interest" description="Disordered" evidence="6">
    <location>
        <begin position="2142"/>
        <end position="2193"/>
    </location>
</feature>
<evidence type="ECO:0000256" key="1">
    <source>
        <dbReference type="ARBA" id="ARBA00004613"/>
    </source>
</evidence>
<evidence type="ECO:0000256" key="5">
    <source>
        <dbReference type="SAM" id="Coils"/>
    </source>
</evidence>
<comment type="subcellular location">
    <subcellularLocation>
        <location evidence="1">Secreted</location>
    </subcellularLocation>
</comment>
<keyword evidence="7" id="KW-0472">Membrane</keyword>
<feature type="region of interest" description="Disordered" evidence="6">
    <location>
        <begin position="2307"/>
        <end position="2336"/>
    </location>
</feature>
<dbReference type="InterPro" id="IPR013517">
    <property type="entry name" value="FG-GAP"/>
</dbReference>
<dbReference type="InterPro" id="IPR028994">
    <property type="entry name" value="Integrin_alpha_N"/>
</dbReference>
<sequence length="2336" mass="254371">MATPGEGQPSGDAGRPPGITVPKGGGAVRGLGETFDVNPATGTGSVVVPVTTSAARDGFGPTLALRYDSAAGNGLFGLGWGVGLPAITRRTDHRVPEYQDGRDSDVFLLSGAEDLVPVRERASRKIGAVTWTVERYRPRVEGLFARIERWTAGADVHWRTIDRDNVTALYGTTADERIAGPDGQIFSWLIASSRDAKGNTIRYGYKAERNNRYPKWIRYGDTPVGPRMFEVVFDYGEHDDDAPTPAAVQPWRDRADPFSSYRAGFEIRTERLCRRILGFHHVPDDPAVGADCLVRSIELGYRPDPAGTMLTTVTQAGFRPDTAGGYLRREVPPLTFGYTEPHLDDTVHTADAPHVDGALHRWADLHGEGLPSVLTELAGGWYLRRNLGGGRFGAAEPVRDKPATARFGRGTQLLDLAGDGRPDLVDFSGPAPGFAERDDDGEGWGPYVPFASLPTLNWSDPNLRFADLDGDGRADVLVTGGDHLTWYPSLGEAGFEGPRRELGPGMVFADGEGCVFLADFSGDGLTDFVRVRNGAVSYRPSLGHGRFGAEVAMRNPPRFEASDDLFDPRRLRLADVDGRGPTDLVYLRADGVHWYANQSGNGWADGHRVASLPPVDDLAAVTVTDLLGEGTACLVWSSPLAGYTRQPLRYVDLMGGKPYLLATIDNNRGARTTLTYAPSTRFSLADRAAGRPWLTTLPFPVQLVERVEVSDRITGNTFVTRYSYRHGRYDGVEREFCGFGMVEKHDTDSYAGEGDVAPTMTRTWYHTGAYLAERGVSRHFAHEYHADPATTPLGDSILPEGLNADEVRQACRALKGSVLREEVYGLDGGPAQQHPYTVAEHNYAVVRLQPARPGGDGVFLVHPAETVDHAYERAPTGARVRHEAALDVDDYGNVVVGVSVAYGRRADDPALPEPVREAQRTTLLTVSEHRYTRAIDEDDAHRTPMTARSETAELTGVAPPANGDRYTMDELRAARGAVQKRTLGATRTEYWRDDLSGALPDGEAGVRGLPLTTYRMMLTDDQAAVVGPEATAAMLAEAGYRRVPGEAGWWASGGEVHYDAAAFYLPNRYVDEFGNPTLVGHDRHQLLIAEVRDATGSTTSAEHDYRTLQPAVVVDANRNRALVLYDALGLVVATAVQGKTTEHKGDTLTGVDPDPSPAVLAAYFAAPLANPASLLGEATMRTVYDLSVSPVVAATLSRETHRADSPTTRIGQAFAYSDGFGRVVQQKSRAEPASPGGPPRWVGTGWTIFNNKGLPVRRYEPYFSATHHYEPARADGVSPLLCYDPMGRQVATLRPDHTYDKTIFFPWRQEHWDANDTVLVADPATDPDVGAQFRRLPPAQYLPTWYARRTLANVGADERRAAQQTADHGETPLAGYLDPLGRTVYAVGHNRVRRNGTLTDRWHPTRMELDVEGRQLALYDTRIELEGERIVASTTYDLAGRAVRHRSMEAGERRLLPDADGKPVLERDSRGHLRYTRYDELRRPLEVRVGSALVERITYGETRADALDKNLRGRVHQVEDGAGVLTDERYDFKGNLERSGRRLATGYSRQLDWSGAVPLETATRWTTVTYDAVNRPRTTTTPDGTVITTAYNEAGLPELVTAGPTTVVQRVAYDPKGRRTLLVLGNGAQTTYGYDPETFRLRTLRTGQVQDLSYVYDPAGNVTHVGDAAQHPVYRNNVRVTADADYVYDALYRLVEATGREHLGWDAAGNPRAPAPPIGLPQIRDGDGVGRYVESYDYDLAGNLSGLVHLGSDPADPGWTRAWTYAEASPLDGRHSNRLSGTRTGGGAAEPVGHDPHGNIVRLPHLPELRWDHADRLSATTRQVVTSGTPEMTYYTYDAAGQRVQKVTDRQAAPGQNATRRNRRVYLGLWEIYTEYGGNGTTPGVQRETVHVMLGEQRVALIERRTGTDDGSPVRAVRYQLGDHLGSVSLELGEAAEVVSYEEYYPYGATAYQATPKRTTPPKRYRYTAKERDEESGLDSFGARYYAPWLGRWTSCDPSGAADSPNLYLFVGAAPTCHVDPDGRLSDPSGLFLQAVRVVLPGAAEGAAAAGGAAGGGATAAGGTAAVAGGPVIVGIAVVLAVAITGVLLYRLHEANKELDAARKRAEQAKEMLDRQLDSMFRNGQITYEQYLLYRNTGSLPGVTGPAEDDDHHATATPAATPAAKPDAKPEAKPDAKAKAKPQTAKKSTAKANKRAFNATTRAKMGRLIARTPGHILAPLVDPVTEKFYSGVMGEWDKPSIQMGHATSLHSGAAEKLFIEDTEFNQIASNTAESKGISIERPGVDLGGIPVEMRTARLLERIYDWPKGTVDAAPPSTGWDPKNPPPIPKKPKKPAK</sequence>
<keyword evidence="4" id="KW-0843">Virulence</keyword>
<dbReference type="Pfam" id="PF12255">
    <property type="entry name" value="TcdB_toxin_midC"/>
    <property type="match status" value="1"/>
</dbReference>
<feature type="region of interest" description="Disordered" evidence="6">
    <location>
        <begin position="1774"/>
        <end position="1798"/>
    </location>
</feature>
<keyword evidence="7" id="KW-1133">Transmembrane helix</keyword>
<dbReference type="Pfam" id="PF03534">
    <property type="entry name" value="SpvB"/>
    <property type="match status" value="1"/>
</dbReference>
<dbReference type="PANTHER" id="PTHR32305">
    <property type="match status" value="1"/>
</dbReference>
<dbReference type="Pfam" id="PF12256">
    <property type="entry name" value="TcdB_toxin_midN"/>
    <property type="match status" value="1"/>
</dbReference>
<dbReference type="InterPro" id="IPR050708">
    <property type="entry name" value="T6SS_VgrG/RHS"/>
</dbReference>
<dbReference type="NCBIfam" id="TIGR03696">
    <property type="entry name" value="Rhs_assc_core"/>
    <property type="match status" value="1"/>
</dbReference>
<keyword evidence="5" id="KW-0175">Coiled coil</keyword>
<feature type="domain" description="Insecticide toxin TcdB middle/N-terminal" evidence="9">
    <location>
        <begin position="620"/>
        <end position="768"/>
    </location>
</feature>
<feature type="domain" description="Insecticide toxin TcdB middle/C-terminal" evidence="8">
    <location>
        <begin position="809"/>
        <end position="937"/>
    </location>
</feature>
<keyword evidence="2" id="KW-0964">Secreted</keyword>